<accession>A0A7G9R931</accession>
<comment type="similarity">
    <text evidence="1 2">Belongs to the anti-sigma-factor antagonist family.</text>
</comment>
<dbReference type="SMART" id="SM01012">
    <property type="entry name" value="ANTAR"/>
    <property type="match status" value="1"/>
</dbReference>
<dbReference type="InterPro" id="IPR036388">
    <property type="entry name" value="WH-like_DNA-bd_sf"/>
</dbReference>
<reference evidence="6 7" key="1">
    <citation type="submission" date="2020-08" db="EMBL/GenBank/DDBJ databases">
        <title>Genome sequence of Nocardioides mesophilus KACC 16243T.</title>
        <authorList>
            <person name="Hyun D.-W."/>
            <person name="Bae J.-W."/>
        </authorList>
    </citation>
    <scope>NUCLEOTIDE SEQUENCE [LARGE SCALE GENOMIC DNA]</scope>
    <source>
        <strain evidence="6 7">KACC 16243</strain>
    </source>
</reference>
<dbReference type="KEGG" id="nmes:H9L09_16595"/>
<evidence type="ECO:0000256" key="2">
    <source>
        <dbReference type="RuleBase" id="RU003749"/>
    </source>
</evidence>
<proteinExistence type="inferred from homology"/>
<dbReference type="Pfam" id="PF01740">
    <property type="entry name" value="STAS"/>
    <property type="match status" value="1"/>
</dbReference>
<evidence type="ECO:0000259" key="4">
    <source>
        <dbReference type="PROSITE" id="PS50801"/>
    </source>
</evidence>
<name>A0A7G9R931_9ACTN</name>
<dbReference type="PROSITE" id="PS50801">
    <property type="entry name" value="STAS"/>
    <property type="match status" value="1"/>
</dbReference>
<organism evidence="6 7">
    <name type="scientific">Nocardioides mesophilus</name>
    <dbReference type="NCBI Taxonomy" id="433659"/>
    <lineage>
        <taxon>Bacteria</taxon>
        <taxon>Bacillati</taxon>
        <taxon>Actinomycetota</taxon>
        <taxon>Actinomycetes</taxon>
        <taxon>Propionibacteriales</taxon>
        <taxon>Nocardioidaceae</taxon>
        <taxon>Nocardioides</taxon>
    </lineage>
</organism>
<dbReference type="InterPro" id="IPR005561">
    <property type="entry name" value="ANTAR"/>
</dbReference>
<evidence type="ECO:0000313" key="6">
    <source>
        <dbReference type="EMBL" id="QNN52106.1"/>
    </source>
</evidence>
<evidence type="ECO:0000256" key="1">
    <source>
        <dbReference type="ARBA" id="ARBA00009013"/>
    </source>
</evidence>
<dbReference type="InterPro" id="IPR036513">
    <property type="entry name" value="STAS_dom_sf"/>
</dbReference>
<dbReference type="Gene3D" id="3.30.750.24">
    <property type="entry name" value="STAS domain"/>
    <property type="match status" value="1"/>
</dbReference>
<dbReference type="AlphaFoldDB" id="A0A7G9R931"/>
<dbReference type="SUPFAM" id="SSF52172">
    <property type="entry name" value="CheY-like"/>
    <property type="match status" value="1"/>
</dbReference>
<gene>
    <name evidence="6" type="ORF">H9L09_16595</name>
</gene>
<dbReference type="InterPro" id="IPR002645">
    <property type="entry name" value="STAS_dom"/>
</dbReference>
<dbReference type="Gene3D" id="1.10.10.10">
    <property type="entry name" value="Winged helix-like DNA-binding domain superfamily/Winged helix DNA-binding domain"/>
    <property type="match status" value="1"/>
</dbReference>
<dbReference type="InterPro" id="IPR011006">
    <property type="entry name" value="CheY-like_superfamily"/>
</dbReference>
<protein>
    <recommendedName>
        <fullName evidence="2">Anti-sigma factor antagonist</fullName>
    </recommendedName>
</protein>
<keyword evidence="7" id="KW-1185">Reference proteome</keyword>
<dbReference type="PANTHER" id="PTHR33495:SF2">
    <property type="entry name" value="ANTI-SIGMA FACTOR ANTAGONIST TM_1081-RELATED"/>
    <property type="match status" value="1"/>
</dbReference>
<sequence length="256" mass="27030">MTHPPPDATSTPVTDVTSAAREVGEVHSTTDEAGSEVDALRQQVAALQVALATRPLIDQARGMLMQRYVIDADAALQVLVRLSVTANVKVRVIAEGIVKLFGGVPHLPEPAAAITEIITRLWERELPQPSEAPAATDRAFALPAHTSSAYGSEAGIALSCVTVLPGAGHDVVALTGELDLSTAPQMSRVIQGFLAQGRNRIIMNLDGVTFMDASALSALVIAHREIRRSHGTLVISHNPVCARLLAMTGLATLFKT</sequence>
<dbReference type="Pfam" id="PF03861">
    <property type="entry name" value="ANTAR"/>
    <property type="match status" value="1"/>
</dbReference>
<dbReference type="GO" id="GO:0043856">
    <property type="term" value="F:anti-sigma factor antagonist activity"/>
    <property type="evidence" value="ECO:0007669"/>
    <property type="project" value="InterPro"/>
</dbReference>
<evidence type="ECO:0000259" key="5">
    <source>
        <dbReference type="PROSITE" id="PS50921"/>
    </source>
</evidence>
<dbReference type="Proteomes" id="UP000515947">
    <property type="component" value="Chromosome"/>
</dbReference>
<dbReference type="NCBIfam" id="TIGR00377">
    <property type="entry name" value="ant_ant_sig"/>
    <property type="match status" value="1"/>
</dbReference>
<feature type="compositionally biased region" description="Polar residues" evidence="3">
    <location>
        <begin position="8"/>
        <end position="17"/>
    </location>
</feature>
<feature type="region of interest" description="Disordered" evidence="3">
    <location>
        <begin position="1"/>
        <end position="35"/>
    </location>
</feature>
<evidence type="ECO:0000256" key="3">
    <source>
        <dbReference type="SAM" id="MobiDB-lite"/>
    </source>
</evidence>
<dbReference type="RefSeq" id="WP_187577948.1">
    <property type="nucleotide sequence ID" value="NZ_CP060713.1"/>
</dbReference>
<dbReference type="InterPro" id="IPR003658">
    <property type="entry name" value="Anti-sigma_ant"/>
</dbReference>
<feature type="domain" description="STAS" evidence="4">
    <location>
        <begin position="171"/>
        <end position="256"/>
    </location>
</feature>
<dbReference type="GO" id="GO:0003723">
    <property type="term" value="F:RNA binding"/>
    <property type="evidence" value="ECO:0007669"/>
    <property type="project" value="InterPro"/>
</dbReference>
<dbReference type="EMBL" id="CP060713">
    <property type="protein sequence ID" value="QNN52106.1"/>
    <property type="molecule type" value="Genomic_DNA"/>
</dbReference>
<dbReference type="CDD" id="cd07043">
    <property type="entry name" value="STAS_anti-anti-sigma_factors"/>
    <property type="match status" value="1"/>
</dbReference>
<evidence type="ECO:0000313" key="7">
    <source>
        <dbReference type="Proteomes" id="UP000515947"/>
    </source>
</evidence>
<dbReference type="SUPFAM" id="SSF52091">
    <property type="entry name" value="SpoIIaa-like"/>
    <property type="match status" value="1"/>
</dbReference>
<dbReference type="PROSITE" id="PS50921">
    <property type="entry name" value="ANTAR"/>
    <property type="match status" value="1"/>
</dbReference>
<dbReference type="PANTHER" id="PTHR33495">
    <property type="entry name" value="ANTI-SIGMA FACTOR ANTAGONIST TM_1081-RELATED-RELATED"/>
    <property type="match status" value="1"/>
</dbReference>
<feature type="domain" description="ANTAR" evidence="5">
    <location>
        <begin position="37"/>
        <end position="98"/>
    </location>
</feature>